<dbReference type="PANTHER" id="PTHR45136:SF2">
    <property type="entry name" value="ABC TRANSPORTER DOMAIN-CONTAINING PROTEIN"/>
    <property type="match status" value="1"/>
</dbReference>
<dbReference type="GO" id="GO:0140359">
    <property type="term" value="F:ABC-type transporter activity"/>
    <property type="evidence" value="ECO:0007669"/>
    <property type="project" value="InterPro"/>
</dbReference>
<protein>
    <recommendedName>
        <fullName evidence="14">ABC transmembrane type-1 domain-containing protein</fullName>
    </recommendedName>
</protein>
<dbReference type="PROSITE" id="PS50929">
    <property type="entry name" value="ABC_TM1F"/>
    <property type="match status" value="2"/>
</dbReference>
<dbReference type="FunFam" id="3.40.50.300:FF:002695">
    <property type="entry name" value="ABC multidrug transporter, putative"/>
    <property type="match status" value="1"/>
</dbReference>
<evidence type="ECO:0000256" key="1">
    <source>
        <dbReference type="ARBA" id="ARBA00007577"/>
    </source>
</evidence>
<dbReference type="PROSITE" id="PS50893">
    <property type="entry name" value="ABC_TRANSPORTER_2"/>
    <property type="match status" value="1"/>
</dbReference>
<evidence type="ECO:0000256" key="8">
    <source>
        <dbReference type="SAM" id="MobiDB-lite"/>
    </source>
</evidence>
<dbReference type="InterPro" id="IPR011527">
    <property type="entry name" value="ABC1_TM_dom"/>
</dbReference>
<keyword evidence="2" id="KW-0813">Transport</keyword>
<feature type="transmembrane region" description="Helical" evidence="9">
    <location>
        <begin position="441"/>
        <end position="459"/>
    </location>
</feature>
<dbReference type="PANTHER" id="PTHR45136">
    <property type="entry name" value="ABC TRANSPORTER DOMAIN-CONTAINING PROTEIN"/>
    <property type="match status" value="1"/>
</dbReference>
<keyword evidence="5 9" id="KW-1133">Transmembrane helix</keyword>
<dbReference type="Pfam" id="PF00664">
    <property type="entry name" value="ABC_membrane"/>
    <property type="match status" value="2"/>
</dbReference>
<dbReference type="AlphaFoldDB" id="A0A5J5AQ36"/>
<dbReference type="EMBL" id="CM018042">
    <property type="protein sequence ID" value="KAA8533235.1"/>
    <property type="molecule type" value="Genomic_DNA"/>
</dbReference>
<evidence type="ECO:0000256" key="6">
    <source>
        <dbReference type="ARBA" id="ARBA00023136"/>
    </source>
</evidence>
<dbReference type="PROSITE" id="PS00211">
    <property type="entry name" value="ABC_TRANSPORTER_1"/>
    <property type="match status" value="1"/>
</dbReference>
<evidence type="ECO:0000256" key="5">
    <source>
        <dbReference type="ARBA" id="ARBA00022989"/>
    </source>
</evidence>
<dbReference type="InterPro" id="IPR027417">
    <property type="entry name" value="P-loop_NTPase"/>
</dbReference>
<keyword evidence="6 9" id="KW-0472">Membrane</keyword>
<evidence type="ECO:0000259" key="11">
    <source>
        <dbReference type="PROSITE" id="PS50929"/>
    </source>
</evidence>
<evidence type="ECO:0000256" key="7">
    <source>
        <dbReference type="ARBA" id="ARBA00023180"/>
    </source>
</evidence>
<dbReference type="OrthoDB" id="1164152at2759"/>
<reference evidence="12 13" key="1">
    <citation type="submission" date="2019-09" db="EMBL/GenBank/DDBJ databases">
        <title>A chromosome-level genome assembly of the Chinese tupelo Nyssa sinensis.</title>
        <authorList>
            <person name="Yang X."/>
            <person name="Kang M."/>
            <person name="Yang Y."/>
            <person name="Xiong H."/>
            <person name="Wang M."/>
            <person name="Zhang Z."/>
            <person name="Wang Z."/>
            <person name="Wu H."/>
            <person name="Ma T."/>
            <person name="Liu J."/>
            <person name="Xi Z."/>
        </authorList>
    </citation>
    <scope>NUCLEOTIDE SEQUENCE [LARGE SCALE GENOMIC DNA]</scope>
    <source>
        <strain evidence="12">J267</strain>
        <tissue evidence="12">Leaf</tissue>
    </source>
</reference>
<evidence type="ECO:0008006" key="14">
    <source>
        <dbReference type="Google" id="ProtNLM"/>
    </source>
</evidence>
<dbReference type="InterPro" id="IPR036640">
    <property type="entry name" value="ABC1_TM_sf"/>
</dbReference>
<keyword evidence="4" id="KW-0677">Repeat</keyword>
<keyword evidence="13" id="KW-1185">Reference proteome</keyword>
<dbReference type="Proteomes" id="UP000325577">
    <property type="component" value="Linkage Group LG19"/>
</dbReference>
<dbReference type="SUPFAM" id="SSF90123">
    <property type="entry name" value="ABC transporter transmembrane region"/>
    <property type="match status" value="2"/>
</dbReference>
<dbReference type="InterPro" id="IPR003439">
    <property type="entry name" value="ABC_transporter-like_ATP-bd"/>
</dbReference>
<evidence type="ECO:0000256" key="9">
    <source>
        <dbReference type="SAM" id="Phobius"/>
    </source>
</evidence>
<feature type="domain" description="ABC transmembrane type-1" evidence="11">
    <location>
        <begin position="400"/>
        <end position="486"/>
    </location>
</feature>
<evidence type="ECO:0000313" key="12">
    <source>
        <dbReference type="EMBL" id="KAA8533235.1"/>
    </source>
</evidence>
<keyword evidence="7" id="KW-0325">Glycoprotein</keyword>
<gene>
    <name evidence="12" type="ORF">F0562_033232</name>
</gene>
<dbReference type="Gene3D" id="3.40.50.300">
    <property type="entry name" value="P-loop containing nucleotide triphosphate hydrolases"/>
    <property type="match status" value="1"/>
</dbReference>
<accession>A0A5J5AQ36</accession>
<evidence type="ECO:0000256" key="2">
    <source>
        <dbReference type="ARBA" id="ARBA00022448"/>
    </source>
</evidence>
<dbReference type="InterPro" id="IPR017871">
    <property type="entry name" value="ABC_transporter-like_CS"/>
</dbReference>
<evidence type="ECO:0000256" key="4">
    <source>
        <dbReference type="ARBA" id="ARBA00022737"/>
    </source>
</evidence>
<evidence type="ECO:0000256" key="3">
    <source>
        <dbReference type="ARBA" id="ARBA00022692"/>
    </source>
</evidence>
<feature type="compositionally biased region" description="Low complexity" evidence="8">
    <location>
        <begin position="326"/>
        <end position="349"/>
    </location>
</feature>
<dbReference type="Gene3D" id="1.20.1560.10">
    <property type="entry name" value="ABC transporter type 1, transmembrane domain"/>
    <property type="match status" value="2"/>
</dbReference>
<name>A0A5J5AQ36_9ASTE</name>
<evidence type="ECO:0000259" key="10">
    <source>
        <dbReference type="PROSITE" id="PS50893"/>
    </source>
</evidence>
<feature type="region of interest" description="Disordered" evidence="8">
    <location>
        <begin position="318"/>
        <end position="349"/>
    </location>
</feature>
<proteinExistence type="inferred from homology"/>
<dbReference type="GO" id="GO:0016020">
    <property type="term" value="C:membrane"/>
    <property type="evidence" value="ECO:0007669"/>
    <property type="project" value="InterPro"/>
</dbReference>
<feature type="domain" description="ABC transmembrane type-1" evidence="11">
    <location>
        <begin position="20"/>
        <end position="117"/>
    </location>
</feature>
<comment type="similarity">
    <text evidence="1">Belongs to the ABC transporter superfamily. ABCB family. Multidrug resistance exporter (TC 3.A.1.201) subfamily.</text>
</comment>
<keyword evidence="3 9" id="KW-0812">Transmembrane</keyword>
<organism evidence="12 13">
    <name type="scientific">Nyssa sinensis</name>
    <dbReference type="NCBI Taxonomy" id="561372"/>
    <lineage>
        <taxon>Eukaryota</taxon>
        <taxon>Viridiplantae</taxon>
        <taxon>Streptophyta</taxon>
        <taxon>Embryophyta</taxon>
        <taxon>Tracheophyta</taxon>
        <taxon>Spermatophyta</taxon>
        <taxon>Magnoliopsida</taxon>
        <taxon>eudicotyledons</taxon>
        <taxon>Gunneridae</taxon>
        <taxon>Pentapetalae</taxon>
        <taxon>asterids</taxon>
        <taxon>Cornales</taxon>
        <taxon>Nyssaceae</taxon>
        <taxon>Nyssa</taxon>
    </lineage>
</organism>
<dbReference type="GO" id="GO:0016887">
    <property type="term" value="F:ATP hydrolysis activity"/>
    <property type="evidence" value="ECO:0007669"/>
    <property type="project" value="InterPro"/>
</dbReference>
<dbReference type="SUPFAM" id="SSF52540">
    <property type="entry name" value="P-loop containing nucleoside triphosphate hydrolases"/>
    <property type="match status" value="1"/>
</dbReference>
<feature type="domain" description="ABC transporter" evidence="10">
    <location>
        <begin position="80"/>
        <end position="297"/>
    </location>
</feature>
<feature type="transmembrane region" description="Helical" evidence="9">
    <location>
        <begin position="404"/>
        <end position="429"/>
    </location>
</feature>
<evidence type="ECO:0000313" key="13">
    <source>
        <dbReference type="Proteomes" id="UP000325577"/>
    </source>
</evidence>
<sequence>MGAKGGIFLYADSTDKLLILFGTLGSIGDGMSTPLTMIILSGVINVYGSSEFADTSFANHEVDKFGLRLLCVAIGTAISASIEGICWTRTAERQTSRMRTEYLKSVLNQEVAYFDNQVGSSTNFQVISGFFSDAQSIHDVMAEKSRFSLQHPIKENILFGKEGAPMELVVSTAKAANAHKFITKLPDGYDTQVGQSGVKLSGGQKQRIAIARALLKDPRILLLDEATSSLDAKSERKVQEALDEASLGRTTIIIAHRLATIRKANTIVVLQLGRVIESGSHDKLIQINNGEGGAYFRMLKLQQSSMLTEEASLSYPPLEARSHCRQSSSQSPQNPVSARSSGQSSPSYPFSPALSFSGPQSFDMHPNDQSVDKYLAKSSHLPHSQWHLVQMIAPEWKRSLLGCLGAIGAGSIQPFNAYCLGSLVSVYLLKDNSKIKSDTDFFCFIFLSLAVFSFITNLLQHYDFSVTGECLTKRVREKVLCKCAHL</sequence>
<dbReference type="GO" id="GO:0005524">
    <property type="term" value="F:ATP binding"/>
    <property type="evidence" value="ECO:0007669"/>
    <property type="project" value="InterPro"/>
</dbReference>